<evidence type="ECO:0000313" key="2">
    <source>
        <dbReference type="Proteomes" id="UP000295063"/>
    </source>
</evidence>
<dbReference type="InterPro" id="IPR021373">
    <property type="entry name" value="DUF2993"/>
</dbReference>
<reference evidence="1 2" key="1">
    <citation type="submission" date="2019-03" db="EMBL/GenBank/DDBJ databases">
        <title>Genomic Encyclopedia of Type Strains, Phase IV (KMG-IV): sequencing the most valuable type-strain genomes for metagenomic binning, comparative biology and taxonomic classification.</title>
        <authorList>
            <person name="Goeker M."/>
        </authorList>
    </citation>
    <scope>NUCLEOTIDE SEQUENCE [LARGE SCALE GENOMIC DNA]</scope>
    <source>
        <strain evidence="1 2">DSM 15969</strain>
    </source>
</reference>
<dbReference type="Proteomes" id="UP000295063">
    <property type="component" value="Unassembled WGS sequence"/>
</dbReference>
<dbReference type="Pfam" id="PF11209">
    <property type="entry name" value="LmeA"/>
    <property type="match status" value="1"/>
</dbReference>
<evidence type="ECO:0000313" key="1">
    <source>
        <dbReference type="EMBL" id="TCL36146.1"/>
    </source>
</evidence>
<name>A0A4R1PZE3_9FIRM</name>
<protein>
    <submittedName>
        <fullName evidence="1">DUF2993 family protein</fullName>
    </submittedName>
</protein>
<dbReference type="RefSeq" id="WP_132081831.1">
    <property type="nucleotide sequence ID" value="NZ_DAIMLW010000199.1"/>
</dbReference>
<gene>
    <name evidence="1" type="ORF">EV210_10995</name>
</gene>
<sequence>MFKRLVLILVILIGVAGIAAEVVLPKLASDAVAQGMSELTGAAQVKAVVQERPAVGMLTGSFDQISIEADNAKMDKLTFSHLAAVLTDVQLDRERLYFRRSVAIEKVKDIDLTATISQDEMARYINQNVKGVKNAAVTIDKGKMQASSSFAFGGIATVAISLEGRIIADGQRIKFVTERFLLNNTPVGNIGGAMLAEIPLVDLKKLPFGVTVREIVLDQGKVTLFTDNRPK</sequence>
<keyword evidence="2" id="KW-1185">Reference proteome</keyword>
<accession>A0A4R1PZE3</accession>
<dbReference type="OrthoDB" id="1678803at2"/>
<comment type="caution">
    <text evidence="1">The sequence shown here is derived from an EMBL/GenBank/DDBJ whole genome shotgun (WGS) entry which is preliminary data.</text>
</comment>
<dbReference type="AlphaFoldDB" id="A0A4R1PZE3"/>
<organism evidence="1 2">
    <name type="scientific">Anaerospora hongkongensis</name>
    <dbReference type="NCBI Taxonomy" id="244830"/>
    <lineage>
        <taxon>Bacteria</taxon>
        <taxon>Bacillati</taxon>
        <taxon>Bacillota</taxon>
        <taxon>Negativicutes</taxon>
        <taxon>Selenomonadales</taxon>
        <taxon>Sporomusaceae</taxon>
        <taxon>Anaerospora</taxon>
    </lineage>
</organism>
<proteinExistence type="predicted"/>
<dbReference type="EMBL" id="SLUI01000009">
    <property type="protein sequence ID" value="TCL36146.1"/>
    <property type="molecule type" value="Genomic_DNA"/>
</dbReference>